<dbReference type="Proteomes" id="UP000005018">
    <property type="component" value="Chromosome 7"/>
</dbReference>
<dbReference type="KEGG" id="cot:CORT_0G00280"/>
<dbReference type="EMBL" id="HE681725">
    <property type="protein sequence ID" value="CCG24718.1"/>
    <property type="molecule type" value="Genomic_DNA"/>
</dbReference>
<dbReference type="GeneID" id="14541999"/>
<protein>
    <submittedName>
        <fullName evidence="1">Sam35 protein</fullName>
    </submittedName>
</protein>
<dbReference type="AlphaFoldDB" id="H8X9Q2"/>
<keyword evidence="2" id="KW-1185">Reference proteome</keyword>
<gene>
    <name evidence="1" type="ORF">CORT_0G00280</name>
</gene>
<dbReference type="OrthoDB" id="198787at2759"/>
<dbReference type="RefSeq" id="XP_003870846.1">
    <property type="nucleotide sequence ID" value="XM_003870797.1"/>
</dbReference>
<organism evidence="1 2">
    <name type="scientific">Candida orthopsilosis (strain 90-125)</name>
    <name type="common">Yeast</name>
    <dbReference type="NCBI Taxonomy" id="1136231"/>
    <lineage>
        <taxon>Eukaryota</taxon>
        <taxon>Fungi</taxon>
        <taxon>Dikarya</taxon>
        <taxon>Ascomycota</taxon>
        <taxon>Saccharomycotina</taxon>
        <taxon>Pichiomycetes</taxon>
        <taxon>Debaryomycetaceae</taxon>
        <taxon>Candida/Lodderomyces clade</taxon>
        <taxon>Candida</taxon>
    </lineage>
</organism>
<name>H8X9Q2_CANO9</name>
<dbReference type="Pfam" id="PF10806">
    <property type="entry name" value="SAM35"/>
    <property type="match status" value="1"/>
</dbReference>
<sequence>MFKIPQPVQRLFDSVPLKVYQDESKGISPEKLYSFSLENPINPLILGVYNTFEHGKYVLPTDPVSLFTLIILAKKNGFGLPDLNSESMSGITRIPFRGSPSNSLPILISDGSVRATENSEQIGKRIASNNINSEKVLIINEFVDTVLFDSWISCLLVEMLKPETFYQLFSISNELELYEIKKQIPEWNNFSVRHTSLFEHYQNGQYLQAFYVAQCDTFEAAIKRLKGYLTSSDQEGSIIKYKVAAFVIIFDHFLKETKMGEILSRFPEMITKSYAVLES</sequence>
<reference evidence="1 2" key="1">
    <citation type="journal article" date="2012" name="PLoS ONE">
        <title>Sequence and analysis of the genome of the pathogenic yeast Candida orthopsilosis.</title>
        <authorList>
            <person name="Riccombeni A."/>
            <person name="Vidanes G."/>
            <person name="Proux-Wera E."/>
            <person name="Wolfe K.H."/>
            <person name="Butler G."/>
        </authorList>
    </citation>
    <scope>NUCLEOTIDE SEQUENCE [LARGE SCALE GENOMIC DNA]</scope>
    <source>
        <strain evidence="1 2">Co 90-125</strain>
    </source>
</reference>
<dbReference type="eggNOG" id="ENOG502RXPE">
    <property type="taxonomic scope" value="Eukaryota"/>
</dbReference>
<proteinExistence type="predicted"/>
<evidence type="ECO:0000313" key="1">
    <source>
        <dbReference type="EMBL" id="CCG24718.1"/>
    </source>
</evidence>
<evidence type="ECO:0000313" key="2">
    <source>
        <dbReference type="Proteomes" id="UP000005018"/>
    </source>
</evidence>
<dbReference type="InterPro" id="IPR021211">
    <property type="entry name" value="SAM35"/>
</dbReference>
<accession>H8X9Q2</accession>
<dbReference type="HOGENOM" id="CLU_073166_0_0_1"/>